<accession>A0A250KJC7</accession>
<evidence type="ECO:0000313" key="3">
    <source>
        <dbReference type="Proteomes" id="UP000267517"/>
    </source>
</evidence>
<dbReference type="EMBL" id="AP018050">
    <property type="protein sequence ID" value="BBA30014.1"/>
    <property type="molecule type" value="Genomic_DNA"/>
</dbReference>
<proteinExistence type="predicted"/>
<gene>
    <name evidence="2" type="ORF">PMEL_200541</name>
</gene>
<sequence length="86" mass="10174">MTDLALRNKKQSYSKFLTANLELLCVSFDIIVLAYHSIFQMNLICLYNKDIADYVKLKRQIRCRHEDKRSWETMPPIVAMMGIIVY</sequence>
<name>A0A250KJC7_9BACT</name>
<evidence type="ECO:0000313" key="2">
    <source>
        <dbReference type="EMBL" id="BBA30014.1"/>
    </source>
</evidence>
<feature type="transmembrane region" description="Helical" evidence="1">
    <location>
        <begin position="21"/>
        <end position="39"/>
    </location>
</feature>
<dbReference type="AlphaFoldDB" id="A0A250KJC7"/>
<dbReference type="Proteomes" id="UP000267517">
    <property type="component" value="Chromosome II"/>
</dbReference>
<reference evidence="2 3" key="1">
    <citation type="submission" date="2017-05" db="EMBL/GenBank/DDBJ databases">
        <title>whole genome sequence of Prevotella melaninogenica GAI 07411.</title>
        <authorList>
            <person name="Kondo Y."/>
            <person name="Hoshino T."/>
        </authorList>
    </citation>
    <scope>NUCLEOTIDE SEQUENCE [LARGE SCALE GENOMIC DNA]</scope>
    <source>
        <strain evidence="2 3">GAI 07411</strain>
    </source>
</reference>
<protein>
    <submittedName>
        <fullName evidence="2">Uncharacterized protein</fullName>
    </submittedName>
</protein>
<keyword evidence="1" id="KW-1133">Transmembrane helix</keyword>
<evidence type="ECO:0000256" key="1">
    <source>
        <dbReference type="SAM" id="Phobius"/>
    </source>
</evidence>
<keyword evidence="1" id="KW-0812">Transmembrane</keyword>
<organism evidence="2 3">
    <name type="scientific">Prevotella melaninogenica</name>
    <dbReference type="NCBI Taxonomy" id="28132"/>
    <lineage>
        <taxon>Bacteria</taxon>
        <taxon>Pseudomonadati</taxon>
        <taxon>Bacteroidota</taxon>
        <taxon>Bacteroidia</taxon>
        <taxon>Bacteroidales</taxon>
        <taxon>Prevotellaceae</taxon>
        <taxon>Prevotella</taxon>
    </lineage>
</organism>
<keyword evidence="1" id="KW-0472">Membrane</keyword>